<comment type="caution">
    <text evidence="1">The sequence shown here is derived from an EMBL/GenBank/DDBJ whole genome shotgun (WGS) entry which is preliminary data.</text>
</comment>
<reference evidence="1" key="1">
    <citation type="journal article" date="2014" name="Front. Microbiol.">
        <title>High frequency of phylogenetically diverse reductive dehalogenase-homologous genes in deep subseafloor sedimentary metagenomes.</title>
        <authorList>
            <person name="Kawai M."/>
            <person name="Futagami T."/>
            <person name="Toyoda A."/>
            <person name="Takaki Y."/>
            <person name="Nishi S."/>
            <person name="Hori S."/>
            <person name="Arai W."/>
            <person name="Tsubouchi T."/>
            <person name="Morono Y."/>
            <person name="Uchiyama I."/>
            <person name="Ito T."/>
            <person name="Fujiyama A."/>
            <person name="Inagaki F."/>
            <person name="Takami H."/>
        </authorList>
    </citation>
    <scope>NUCLEOTIDE SEQUENCE</scope>
    <source>
        <strain evidence="1">Expedition CK06-06</strain>
    </source>
</reference>
<sequence length="34" mass="3790">EILQSDYTIGEEINIATQSELSIGNLARIIIKLM</sequence>
<proteinExistence type="predicted"/>
<evidence type="ECO:0000313" key="1">
    <source>
        <dbReference type="EMBL" id="GAH22336.1"/>
    </source>
</evidence>
<organism evidence="1">
    <name type="scientific">marine sediment metagenome</name>
    <dbReference type="NCBI Taxonomy" id="412755"/>
    <lineage>
        <taxon>unclassified sequences</taxon>
        <taxon>metagenomes</taxon>
        <taxon>ecological metagenomes</taxon>
    </lineage>
</organism>
<name>X1DMZ6_9ZZZZ</name>
<feature type="non-terminal residue" evidence="1">
    <location>
        <position position="34"/>
    </location>
</feature>
<dbReference type="EMBL" id="BART01042335">
    <property type="protein sequence ID" value="GAH22336.1"/>
    <property type="molecule type" value="Genomic_DNA"/>
</dbReference>
<protein>
    <submittedName>
        <fullName evidence="1">Uncharacterized protein</fullName>
    </submittedName>
</protein>
<feature type="non-terminal residue" evidence="1">
    <location>
        <position position="1"/>
    </location>
</feature>
<gene>
    <name evidence="1" type="ORF">S01H4_67367</name>
</gene>
<dbReference type="AlphaFoldDB" id="X1DMZ6"/>
<accession>X1DMZ6</accession>